<dbReference type="EC" id="2.4.2.9" evidence="2"/>
<dbReference type="Proteomes" id="UP000664417">
    <property type="component" value="Unassembled WGS sequence"/>
</dbReference>
<proteinExistence type="predicted"/>
<dbReference type="AlphaFoldDB" id="A0A8J7QLS5"/>
<dbReference type="SUPFAM" id="SSF53271">
    <property type="entry name" value="PRTase-like"/>
    <property type="match status" value="1"/>
</dbReference>
<dbReference type="Pfam" id="PF00156">
    <property type="entry name" value="Pribosyltran"/>
    <property type="match status" value="1"/>
</dbReference>
<dbReference type="NCBIfam" id="NF003549">
    <property type="entry name" value="PRK05205.1-5"/>
    <property type="match status" value="1"/>
</dbReference>
<dbReference type="Gene3D" id="3.40.50.2020">
    <property type="match status" value="1"/>
</dbReference>
<dbReference type="GO" id="GO:0004845">
    <property type="term" value="F:uracil phosphoribosyltransferase activity"/>
    <property type="evidence" value="ECO:0007669"/>
    <property type="project" value="UniProtKB-EC"/>
</dbReference>
<dbReference type="RefSeq" id="WP_207860616.1">
    <property type="nucleotide sequence ID" value="NZ_JAFREP010000018.1"/>
</dbReference>
<keyword evidence="3" id="KW-1185">Reference proteome</keyword>
<accession>A0A8J7QLS5</accession>
<keyword evidence="2" id="KW-0808">Transferase</keyword>
<feature type="domain" description="Phosphoribosyltransferase" evidence="1">
    <location>
        <begin position="14"/>
        <end position="155"/>
    </location>
</feature>
<organism evidence="2 3">
    <name type="scientific">Acanthopleuribacter pedis</name>
    <dbReference type="NCBI Taxonomy" id="442870"/>
    <lineage>
        <taxon>Bacteria</taxon>
        <taxon>Pseudomonadati</taxon>
        <taxon>Acidobacteriota</taxon>
        <taxon>Holophagae</taxon>
        <taxon>Acanthopleuribacterales</taxon>
        <taxon>Acanthopleuribacteraceae</taxon>
        <taxon>Acanthopleuribacter</taxon>
    </lineage>
</organism>
<protein>
    <submittedName>
        <fullName evidence="2">Bifunctional pyr operon transcriptional regulator/uracil phosphoribosyltransferase PyrR</fullName>
        <ecNumber evidence="2">2.4.2.9</ecNumber>
    </submittedName>
</protein>
<dbReference type="InterPro" id="IPR000836">
    <property type="entry name" value="PRTase_dom"/>
</dbReference>
<dbReference type="PANTHER" id="PTHR11608:SF0">
    <property type="entry name" value="BIFUNCTIONAL PROTEIN PYRR"/>
    <property type="match status" value="1"/>
</dbReference>
<dbReference type="EMBL" id="JAFREP010000018">
    <property type="protein sequence ID" value="MBO1320663.1"/>
    <property type="molecule type" value="Genomic_DNA"/>
</dbReference>
<dbReference type="CDD" id="cd06223">
    <property type="entry name" value="PRTases_typeI"/>
    <property type="match status" value="1"/>
</dbReference>
<comment type="caution">
    <text evidence="2">The sequence shown here is derived from an EMBL/GenBank/DDBJ whole genome shotgun (WGS) entry which is preliminary data.</text>
</comment>
<keyword evidence="2" id="KW-0328">Glycosyltransferase</keyword>
<evidence type="ECO:0000313" key="2">
    <source>
        <dbReference type="EMBL" id="MBO1320663.1"/>
    </source>
</evidence>
<evidence type="ECO:0000313" key="3">
    <source>
        <dbReference type="Proteomes" id="UP000664417"/>
    </source>
</evidence>
<evidence type="ECO:0000259" key="1">
    <source>
        <dbReference type="Pfam" id="PF00156"/>
    </source>
</evidence>
<reference evidence="2" key="1">
    <citation type="submission" date="2021-03" db="EMBL/GenBank/DDBJ databases">
        <authorList>
            <person name="Wang G."/>
        </authorList>
    </citation>
    <scope>NUCLEOTIDE SEQUENCE</scope>
    <source>
        <strain evidence="2">KCTC 12899</strain>
    </source>
</reference>
<gene>
    <name evidence="2" type="primary">pyrR</name>
    <name evidence="2" type="ORF">J3U88_19450</name>
</gene>
<dbReference type="PANTHER" id="PTHR11608">
    <property type="entry name" value="BIFUNCTIONAL PROTEIN PYRR"/>
    <property type="match status" value="1"/>
</dbReference>
<sequence length="182" mass="20422">MSLKLHETYCNRETLLAILDEMAAKIAVDGWSPQNTALIGVQSGGAPIARYLAERLEVHWGTRPMLGYVDIHLYRDDMVDTHGEPFIRDGEIPFSIQNRNLILVDDVIFTGRTARAALAAILDKGRPQVIRLAVVVDRGFRELPIAPDYVGCTVETRREQAVRVRTKQDGKEASGIYIYEQT</sequence>
<name>A0A8J7QLS5_9BACT</name>
<dbReference type="InterPro" id="IPR029057">
    <property type="entry name" value="PRTase-like"/>
</dbReference>
<dbReference type="InterPro" id="IPR050137">
    <property type="entry name" value="PyrR_bifunctional"/>
</dbReference>